<dbReference type="InterPro" id="IPR032710">
    <property type="entry name" value="NTF2-like_dom_sf"/>
</dbReference>
<organism evidence="2 3">
    <name type="scientific">Marinobacterium zhoushanense</name>
    <dbReference type="NCBI Taxonomy" id="1679163"/>
    <lineage>
        <taxon>Bacteria</taxon>
        <taxon>Pseudomonadati</taxon>
        <taxon>Pseudomonadota</taxon>
        <taxon>Gammaproteobacteria</taxon>
        <taxon>Oceanospirillales</taxon>
        <taxon>Oceanospirillaceae</taxon>
        <taxon>Marinobacterium</taxon>
    </lineage>
</organism>
<reference evidence="3" key="1">
    <citation type="journal article" date="2019" name="Int. J. Syst. Evol. Microbiol.">
        <title>The Global Catalogue of Microorganisms (GCM) 10K type strain sequencing project: providing services to taxonomists for standard genome sequencing and annotation.</title>
        <authorList>
            <consortium name="The Broad Institute Genomics Platform"/>
            <consortium name="The Broad Institute Genome Sequencing Center for Infectious Disease"/>
            <person name="Wu L."/>
            <person name="Ma J."/>
        </authorList>
    </citation>
    <scope>NUCLEOTIDE SEQUENCE [LARGE SCALE GENOMIC DNA]</scope>
    <source>
        <strain evidence="3">CGMCC 1.15341</strain>
    </source>
</reference>
<proteinExistence type="predicted"/>
<gene>
    <name evidence="2" type="ORF">GCM10011352_43370</name>
</gene>
<dbReference type="RefSeq" id="WP_188752402.1">
    <property type="nucleotide sequence ID" value="NZ_BMIJ01000018.1"/>
</dbReference>
<evidence type="ECO:0000259" key="1">
    <source>
        <dbReference type="Pfam" id="PF12680"/>
    </source>
</evidence>
<evidence type="ECO:0000313" key="2">
    <source>
        <dbReference type="EMBL" id="GGC12226.1"/>
    </source>
</evidence>
<comment type="caution">
    <text evidence="2">The sequence shown here is derived from an EMBL/GenBank/DDBJ whole genome shotgun (WGS) entry which is preliminary data.</text>
</comment>
<accession>A0ABQ1KZ37</accession>
<keyword evidence="3" id="KW-1185">Reference proteome</keyword>
<dbReference type="Proteomes" id="UP000629025">
    <property type="component" value="Unassembled WGS sequence"/>
</dbReference>
<dbReference type="EMBL" id="BMIJ01000018">
    <property type="protein sequence ID" value="GGC12226.1"/>
    <property type="molecule type" value="Genomic_DNA"/>
</dbReference>
<dbReference type="SUPFAM" id="SSF54427">
    <property type="entry name" value="NTF2-like"/>
    <property type="match status" value="1"/>
</dbReference>
<sequence>MDMTQAMEFAEEWVESWNSHDLDKILAHYEEDFEMSSPMIKKYEDVPSGKLKGKKDIASYWAGALKRSPNLHFTLLNVLVGANSVTLIYEGVRGLSAEVFHFSNSGKVESAYAHYNL</sequence>
<feature type="domain" description="SnoaL-like" evidence="1">
    <location>
        <begin position="11"/>
        <end position="91"/>
    </location>
</feature>
<evidence type="ECO:0000313" key="3">
    <source>
        <dbReference type="Proteomes" id="UP000629025"/>
    </source>
</evidence>
<protein>
    <recommendedName>
        <fullName evidence="1">SnoaL-like domain-containing protein</fullName>
    </recommendedName>
</protein>
<name>A0ABQ1KZ37_9GAMM</name>
<dbReference type="Gene3D" id="3.10.450.50">
    <property type="match status" value="1"/>
</dbReference>
<dbReference type="InterPro" id="IPR037401">
    <property type="entry name" value="SnoaL-like"/>
</dbReference>
<dbReference type="Pfam" id="PF12680">
    <property type="entry name" value="SnoaL_2"/>
    <property type="match status" value="1"/>
</dbReference>